<name>A0A3Q3B5J8_KRYMA</name>
<dbReference type="GO" id="GO:0000120">
    <property type="term" value="C:RNA polymerase I transcription regulator complex"/>
    <property type="evidence" value="ECO:0007669"/>
    <property type="project" value="InterPro"/>
</dbReference>
<evidence type="ECO:0000256" key="1">
    <source>
        <dbReference type="SAM" id="MobiDB-lite"/>
    </source>
</evidence>
<dbReference type="OMA" id="STRICLE"/>
<dbReference type="InterPro" id="IPR052669">
    <property type="entry name" value="SL1/TIF-IB_Component"/>
</dbReference>
<dbReference type="Ensembl" id="ENSKMAT00000025113.1">
    <property type="protein sequence ID" value="ENSKMAP00000024803.1"/>
    <property type="gene ID" value="ENSKMAG00000018394.1"/>
</dbReference>
<dbReference type="GO" id="GO:0060047">
    <property type="term" value="P:heart contraction"/>
    <property type="evidence" value="ECO:0007669"/>
    <property type="project" value="Ensembl"/>
</dbReference>
<reference evidence="2" key="2">
    <citation type="submission" date="2025-09" db="UniProtKB">
        <authorList>
            <consortium name="Ensembl"/>
        </authorList>
    </citation>
    <scope>IDENTIFICATION</scope>
</reference>
<dbReference type="KEGG" id="kmr:108233463"/>
<proteinExistence type="predicted"/>
<evidence type="ECO:0000313" key="3">
    <source>
        <dbReference type="Proteomes" id="UP000264800"/>
    </source>
</evidence>
<feature type="region of interest" description="Disordered" evidence="1">
    <location>
        <begin position="1"/>
        <end position="46"/>
    </location>
</feature>
<dbReference type="PANTHER" id="PTHR32122">
    <property type="entry name" value="TATA BOX-BINDING PROTEIN ASSOCIATED FACTOR RNA POLYMERASE I SUBUNIT A"/>
    <property type="match status" value="1"/>
</dbReference>
<keyword evidence="3" id="KW-1185">Reference proteome</keyword>
<reference evidence="2" key="1">
    <citation type="submission" date="2025-08" db="UniProtKB">
        <authorList>
            <consortium name="Ensembl"/>
        </authorList>
    </citation>
    <scope>IDENTIFICATION</scope>
</reference>
<accession>A0A3Q3B5J8</accession>
<dbReference type="OrthoDB" id="6272197at2759"/>
<organism evidence="2 3">
    <name type="scientific">Kryptolebias marmoratus</name>
    <name type="common">Mangrove killifish</name>
    <name type="synonym">Rivulus marmoratus</name>
    <dbReference type="NCBI Taxonomy" id="37003"/>
    <lineage>
        <taxon>Eukaryota</taxon>
        <taxon>Metazoa</taxon>
        <taxon>Chordata</taxon>
        <taxon>Craniata</taxon>
        <taxon>Vertebrata</taxon>
        <taxon>Euteleostomi</taxon>
        <taxon>Actinopterygii</taxon>
        <taxon>Neopterygii</taxon>
        <taxon>Teleostei</taxon>
        <taxon>Neoteleostei</taxon>
        <taxon>Acanthomorphata</taxon>
        <taxon>Ovalentaria</taxon>
        <taxon>Atherinomorphae</taxon>
        <taxon>Cyprinodontiformes</taxon>
        <taxon>Rivulidae</taxon>
        <taxon>Kryptolebias</taxon>
    </lineage>
</organism>
<dbReference type="GeneTree" id="ENSGT00390000011405"/>
<dbReference type="GO" id="GO:0006360">
    <property type="term" value="P:transcription by RNA polymerase I"/>
    <property type="evidence" value="ECO:0007669"/>
    <property type="project" value="InterPro"/>
</dbReference>
<dbReference type="RefSeq" id="XP_017267446.1">
    <property type="nucleotide sequence ID" value="XM_017411957.3"/>
</dbReference>
<sequence length="433" mass="50866">MPEGILHPDNRTEMLNVGNLDKDLESHGDPDNDSDSSDNSSKKRRKSKLPLVKHLYVESRNETGFLGSCRMCLEQIREAMLHHRWQEAAEYMACYPQILEHQKNTTAQRELVWRISTEILHHLPNSTMDDYNIIYERMKHSGVKLYLMISLEHSFHLMLHGHIEDAKQQLCVAESWRYGKETTSQLQRTKLIQAYRSLLDYIIWCDKKANLSKNHSFDSDNQSVHNYFRQASVNLQEILKNPGVWDPFILSYVEMLEFYGDHEEALKVLTDYAYDNSFPPNPNAHFYMYRYLKRHDAPEKRLMKALKNLHVLVPSHELMLEYSSLLLQSDKRSDTQKALGVLLEMLDFGCWRSNLDVWRCLQAVVRELQSEDGWEGVVCERMETRKYWWPALHFTSFHAAKDSEENPKLLEVKASLAKILCPDRRLRYAAEQS</sequence>
<protein>
    <submittedName>
        <fullName evidence="2">TATA box binding protein (TBP)-associated factor, RNA polymerase I, A</fullName>
    </submittedName>
</protein>
<dbReference type="Pfam" id="PF14929">
    <property type="entry name" value="TAF1_subA"/>
    <property type="match status" value="1"/>
</dbReference>
<evidence type="ECO:0000313" key="2">
    <source>
        <dbReference type="Ensembl" id="ENSKMAP00000024803.1"/>
    </source>
</evidence>
<dbReference type="CTD" id="9015"/>
<dbReference type="InterPro" id="IPR039495">
    <property type="entry name" value="TAF1A"/>
</dbReference>
<feature type="compositionally biased region" description="Basic and acidic residues" evidence="1">
    <location>
        <begin position="1"/>
        <end position="12"/>
    </location>
</feature>
<dbReference type="Proteomes" id="UP000264800">
    <property type="component" value="Unplaced"/>
</dbReference>
<feature type="compositionally biased region" description="Basic and acidic residues" evidence="1">
    <location>
        <begin position="20"/>
        <end position="30"/>
    </location>
</feature>
<dbReference type="AlphaFoldDB" id="A0A3Q3B5J8"/>
<dbReference type="GeneID" id="108233463"/>
<dbReference type="PANTHER" id="PTHR32122:SF1">
    <property type="entry name" value="TATA BOX-BINDING PROTEIN-ASSOCIATED FACTOR RNA POLYMERASE I SUBUNIT A"/>
    <property type="match status" value="1"/>
</dbReference>